<dbReference type="Gramene" id="AET1Gv20318800.26">
    <property type="protein sequence ID" value="AET1Gv20318800.26"/>
    <property type="gene ID" value="AET1Gv20318800"/>
</dbReference>
<feature type="region of interest" description="Disordered" evidence="1">
    <location>
        <begin position="1"/>
        <end position="36"/>
    </location>
</feature>
<sequence>KPTPPSRRNPCKHIRTPPVPHPPHDRPNPACKPWRPPPDALSILIHTLPRLPCEDASPWISIGATTAMASPPADVPDPAIVDPLHISDRSR</sequence>
<reference evidence="3" key="1">
    <citation type="journal article" date="2014" name="Science">
        <title>Ancient hybridizations among the ancestral genomes of bread wheat.</title>
        <authorList>
            <consortium name="International Wheat Genome Sequencing Consortium,"/>
            <person name="Marcussen T."/>
            <person name="Sandve S.R."/>
            <person name="Heier L."/>
            <person name="Spannagl M."/>
            <person name="Pfeifer M."/>
            <person name="Jakobsen K.S."/>
            <person name="Wulff B.B."/>
            <person name="Steuernagel B."/>
            <person name="Mayer K.F."/>
            <person name="Olsen O.A."/>
        </authorList>
    </citation>
    <scope>NUCLEOTIDE SEQUENCE [LARGE SCALE GENOMIC DNA]</scope>
    <source>
        <strain evidence="3">cv. AL8/78</strain>
    </source>
</reference>
<evidence type="ECO:0000313" key="3">
    <source>
        <dbReference type="Proteomes" id="UP000015105"/>
    </source>
</evidence>
<dbReference type="EnsemblPlants" id="AET1Gv20318800.26">
    <property type="protein sequence ID" value="AET1Gv20318800.26"/>
    <property type="gene ID" value="AET1Gv20318800"/>
</dbReference>
<proteinExistence type="predicted"/>
<reference evidence="2" key="4">
    <citation type="submission" date="2019-03" db="UniProtKB">
        <authorList>
            <consortium name="EnsemblPlants"/>
        </authorList>
    </citation>
    <scope>IDENTIFICATION</scope>
</reference>
<keyword evidence="3" id="KW-1185">Reference proteome</keyword>
<reference evidence="2" key="3">
    <citation type="journal article" date="2017" name="Nature">
        <title>Genome sequence of the progenitor of the wheat D genome Aegilops tauschii.</title>
        <authorList>
            <person name="Luo M.C."/>
            <person name="Gu Y.Q."/>
            <person name="Puiu D."/>
            <person name="Wang H."/>
            <person name="Twardziok S.O."/>
            <person name="Deal K.R."/>
            <person name="Huo N."/>
            <person name="Zhu T."/>
            <person name="Wang L."/>
            <person name="Wang Y."/>
            <person name="McGuire P.E."/>
            <person name="Liu S."/>
            <person name="Long H."/>
            <person name="Ramasamy R.K."/>
            <person name="Rodriguez J.C."/>
            <person name="Van S.L."/>
            <person name="Yuan L."/>
            <person name="Wang Z."/>
            <person name="Xia Z."/>
            <person name="Xiao L."/>
            <person name="Anderson O.D."/>
            <person name="Ouyang S."/>
            <person name="Liang Y."/>
            <person name="Zimin A.V."/>
            <person name="Pertea G."/>
            <person name="Qi P."/>
            <person name="Bennetzen J.L."/>
            <person name="Dai X."/>
            <person name="Dawson M.W."/>
            <person name="Muller H.G."/>
            <person name="Kugler K."/>
            <person name="Rivarola-Duarte L."/>
            <person name="Spannagl M."/>
            <person name="Mayer K.F.X."/>
            <person name="Lu F.H."/>
            <person name="Bevan M.W."/>
            <person name="Leroy P."/>
            <person name="Li P."/>
            <person name="You F.M."/>
            <person name="Sun Q."/>
            <person name="Liu Z."/>
            <person name="Lyons E."/>
            <person name="Wicker T."/>
            <person name="Salzberg S.L."/>
            <person name="Devos K.M."/>
            <person name="Dvorak J."/>
        </authorList>
    </citation>
    <scope>NUCLEOTIDE SEQUENCE [LARGE SCALE GENOMIC DNA]</scope>
    <source>
        <strain evidence="2">cv. AL8/78</strain>
    </source>
</reference>
<name>A0A452Y768_AEGTS</name>
<dbReference type="AlphaFoldDB" id="A0A452Y768"/>
<protein>
    <submittedName>
        <fullName evidence="2">Uncharacterized protein</fullName>
    </submittedName>
</protein>
<reference evidence="3" key="2">
    <citation type="journal article" date="2017" name="Nat. Plants">
        <title>The Aegilops tauschii genome reveals multiple impacts of transposons.</title>
        <authorList>
            <person name="Zhao G."/>
            <person name="Zou C."/>
            <person name="Li K."/>
            <person name="Wang K."/>
            <person name="Li T."/>
            <person name="Gao L."/>
            <person name="Zhang X."/>
            <person name="Wang H."/>
            <person name="Yang Z."/>
            <person name="Liu X."/>
            <person name="Jiang W."/>
            <person name="Mao L."/>
            <person name="Kong X."/>
            <person name="Jiao Y."/>
            <person name="Jia J."/>
        </authorList>
    </citation>
    <scope>NUCLEOTIDE SEQUENCE [LARGE SCALE GENOMIC DNA]</scope>
    <source>
        <strain evidence="3">cv. AL8/78</strain>
    </source>
</reference>
<evidence type="ECO:0000256" key="1">
    <source>
        <dbReference type="SAM" id="MobiDB-lite"/>
    </source>
</evidence>
<organism evidence="2 3">
    <name type="scientific">Aegilops tauschii subsp. strangulata</name>
    <name type="common">Goatgrass</name>
    <dbReference type="NCBI Taxonomy" id="200361"/>
    <lineage>
        <taxon>Eukaryota</taxon>
        <taxon>Viridiplantae</taxon>
        <taxon>Streptophyta</taxon>
        <taxon>Embryophyta</taxon>
        <taxon>Tracheophyta</taxon>
        <taxon>Spermatophyta</taxon>
        <taxon>Magnoliopsida</taxon>
        <taxon>Liliopsida</taxon>
        <taxon>Poales</taxon>
        <taxon>Poaceae</taxon>
        <taxon>BOP clade</taxon>
        <taxon>Pooideae</taxon>
        <taxon>Triticodae</taxon>
        <taxon>Triticeae</taxon>
        <taxon>Triticinae</taxon>
        <taxon>Aegilops</taxon>
    </lineage>
</organism>
<evidence type="ECO:0000313" key="2">
    <source>
        <dbReference type="EnsemblPlants" id="AET1Gv20318800.26"/>
    </source>
</evidence>
<reference evidence="2" key="5">
    <citation type="journal article" date="2021" name="G3 (Bethesda)">
        <title>Aegilops tauschii genome assembly Aet v5.0 features greater sequence contiguity and improved annotation.</title>
        <authorList>
            <person name="Wang L."/>
            <person name="Zhu T."/>
            <person name="Rodriguez J.C."/>
            <person name="Deal K.R."/>
            <person name="Dubcovsky J."/>
            <person name="McGuire P.E."/>
            <person name="Lux T."/>
            <person name="Spannagl M."/>
            <person name="Mayer K.F.X."/>
            <person name="Baldrich P."/>
            <person name="Meyers B.C."/>
            <person name="Huo N."/>
            <person name="Gu Y.Q."/>
            <person name="Zhou H."/>
            <person name="Devos K.M."/>
            <person name="Bennetzen J.L."/>
            <person name="Unver T."/>
            <person name="Budak H."/>
            <person name="Gulick P.J."/>
            <person name="Galiba G."/>
            <person name="Kalapos B."/>
            <person name="Nelson D.R."/>
            <person name="Li P."/>
            <person name="You F.M."/>
            <person name="Luo M.C."/>
            <person name="Dvorak J."/>
        </authorList>
    </citation>
    <scope>NUCLEOTIDE SEQUENCE [LARGE SCALE GENOMIC DNA]</scope>
    <source>
        <strain evidence="2">cv. AL8/78</strain>
    </source>
</reference>
<dbReference type="Proteomes" id="UP000015105">
    <property type="component" value="Chromosome 1D"/>
</dbReference>
<feature type="region of interest" description="Disordered" evidence="1">
    <location>
        <begin position="69"/>
        <end position="91"/>
    </location>
</feature>
<accession>A0A452Y768</accession>